<comment type="caution">
    <text evidence="4">The sequence shown here is derived from an EMBL/GenBank/DDBJ whole genome shotgun (WGS) entry which is preliminary data.</text>
</comment>
<dbReference type="Proteomes" id="UP001054821">
    <property type="component" value="Chromosome 1"/>
</dbReference>
<dbReference type="Pfam" id="PF02992">
    <property type="entry name" value="Transposase_21"/>
    <property type="match status" value="1"/>
</dbReference>
<dbReference type="EMBL" id="JAJFAZ020000001">
    <property type="protein sequence ID" value="KAI5355011.1"/>
    <property type="molecule type" value="Genomic_DNA"/>
</dbReference>
<feature type="domain" description="DUF4218" evidence="2">
    <location>
        <begin position="548"/>
        <end position="645"/>
    </location>
</feature>
<dbReference type="Pfam" id="PF13963">
    <property type="entry name" value="Transpos_assoc"/>
    <property type="match status" value="1"/>
</dbReference>
<dbReference type="InterPro" id="IPR029480">
    <property type="entry name" value="Transpos_assoc"/>
</dbReference>
<evidence type="ECO:0000259" key="3">
    <source>
        <dbReference type="Pfam" id="PF13963"/>
    </source>
</evidence>
<feature type="region of interest" description="Disordered" evidence="1">
    <location>
        <begin position="761"/>
        <end position="800"/>
    </location>
</feature>
<dbReference type="InterPro" id="IPR004242">
    <property type="entry name" value="Transposase_21"/>
</dbReference>
<dbReference type="Pfam" id="PF13960">
    <property type="entry name" value="DUF4218"/>
    <property type="match status" value="1"/>
</dbReference>
<feature type="domain" description="Transposase-associated" evidence="3">
    <location>
        <begin position="3"/>
        <end position="76"/>
    </location>
</feature>
<evidence type="ECO:0000256" key="1">
    <source>
        <dbReference type="SAM" id="MobiDB-lite"/>
    </source>
</evidence>
<evidence type="ECO:0000313" key="4">
    <source>
        <dbReference type="EMBL" id="KAI5355011.1"/>
    </source>
</evidence>
<dbReference type="InterPro" id="IPR025452">
    <property type="entry name" value="DUF4218"/>
</dbReference>
<reference evidence="4 5" key="1">
    <citation type="journal article" date="2022" name="G3 (Bethesda)">
        <title>Whole-genome sequence and methylome profiling of the almond [Prunus dulcis (Mill.) D.A. Webb] cultivar 'Nonpareil'.</title>
        <authorList>
            <person name="D'Amico-Willman K.M."/>
            <person name="Ouma W.Z."/>
            <person name="Meulia T."/>
            <person name="Sideli G.M."/>
            <person name="Gradziel T.M."/>
            <person name="Fresnedo-Ramirez J."/>
        </authorList>
    </citation>
    <scope>NUCLEOTIDE SEQUENCE [LARGE SCALE GENOMIC DNA]</scope>
    <source>
        <strain evidence="4">Clone GOH B32 T37-40</strain>
    </source>
</reference>
<accession>A0AAD4ZVV7</accession>
<gene>
    <name evidence="4" type="ORF">L3X38_007906</name>
</gene>
<keyword evidence="5" id="KW-1185">Reference proteome</keyword>
<evidence type="ECO:0000313" key="5">
    <source>
        <dbReference type="Proteomes" id="UP001054821"/>
    </source>
</evidence>
<feature type="region of interest" description="Disordered" evidence="1">
    <location>
        <begin position="698"/>
        <end position="721"/>
    </location>
</feature>
<feature type="compositionally biased region" description="Low complexity" evidence="1">
    <location>
        <begin position="787"/>
        <end position="800"/>
    </location>
</feature>
<sequence length="811" mass="92499">MSRRWIQNPNRCADEYLDGIEDFIEFARRHNPGATRICCPCRRCNNTLWETIENVGFHLVRNGMIETYSIWNLHGEQVDHASSSNAPRVDNVEPIVDPNDQVMGIIQDVFPFASTNINQEGEDDVPTPIDSAEFEQLQRLYMSTHTATDMRWHKEKRVDDDVMRHPADGEAWKEFDRTFPEFAADPRNVRLGLATDGFNQYGVLNQHHSTWPIFAFPYNLPPWKCMKKEYMMMTVLITEDPGRSIDVYLRPLVDELKDLWINGVRTYDKSTGRMFTLRAAVMWTVNDFPAYAMVSGWSTKGYMACPVCKEDVTSGWHAGKVCYLGDRKWLPWDHEWREKDKEFDGNTERHLRPREWSGDEILEQLNRLDFAPFGKTVSRTRPSTHLNWTHKPMFFELPYWSKLKLRHNLDVMHVEKNVFDTLVGTILDIEGKTKDTIKARLDLERMGIRRGLWMNKDSDKARRDLAFFSMKPNDKKEFLKFVSFVKFPDGYASNIASCVNVDGGKFTGLKSHDCHVFMQRLLPVGIRHLLPEDVVKPIMLLSRFFSQLTAKTLRRTDMFQLRHDIVQVLCKFEMIFPLAFFTSMMHVMVHLPKEALLAGPVNYRWMYPIERLLGELKKSVRNRAKPEGSIIEAWVQYESLTFCGIGINLHKRPEASFFPIFGFPPSLPLSSPSPQPPPCRHLSRLPAVATSLPSQIRRLSSNSSPADFSLLRPPFSTPEMSDLIRRGRSMTTAPSSDPPAQSASAATAPALLDHVVVGPGVSQAPASSASSVAQPACARRRHRPTDTIDTTSTDGTGASGLQPGITTLLYC</sequence>
<evidence type="ECO:0000259" key="2">
    <source>
        <dbReference type="Pfam" id="PF13960"/>
    </source>
</evidence>
<dbReference type="PANTHER" id="PTHR10775:SF185">
    <property type="entry name" value="OS08G0208400 PROTEIN"/>
    <property type="match status" value="1"/>
</dbReference>
<proteinExistence type="predicted"/>
<protein>
    <recommendedName>
        <fullName evidence="6">Ankyrin repeat family protein</fullName>
    </recommendedName>
</protein>
<name>A0AAD4ZVV7_PRUDU</name>
<dbReference type="PANTHER" id="PTHR10775">
    <property type="entry name" value="OS08G0208400 PROTEIN"/>
    <property type="match status" value="1"/>
</dbReference>
<dbReference type="AlphaFoldDB" id="A0AAD4ZVV7"/>
<feature type="compositionally biased region" description="Low complexity" evidence="1">
    <location>
        <begin position="761"/>
        <end position="776"/>
    </location>
</feature>
<evidence type="ECO:0008006" key="6">
    <source>
        <dbReference type="Google" id="ProtNLM"/>
    </source>
</evidence>
<organism evidence="4 5">
    <name type="scientific">Prunus dulcis</name>
    <name type="common">Almond</name>
    <name type="synonym">Amygdalus dulcis</name>
    <dbReference type="NCBI Taxonomy" id="3755"/>
    <lineage>
        <taxon>Eukaryota</taxon>
        <taxon>Viridiplantae</taxon>
        <taxon>Streptophyta</taxon>
        <taxon>Embryophyta</taxon>
        <taxon>Tracheophyta</taxon>
        <taxon>Spermatophyta</taxon>
        <taxon>Magnoliopsida</taxon>
        <taxon>eudicotyledons</taxon>
        <taxon>Gunneridae</taxon>
        <taxon>Pentapetalae</taxon>
        <taxon>rosids</taxon>
        <taxon>fabids</taxon>
        <taxon>Rosales</taxon>
        <taxon>Rosaceae</taxon>
        <taxon>Amygdaloideae</taxon>
        <taxon>Amygdaleae</taxon>
        <taxon>Prunus</taxon>
    </lineage>
</organism>